<proteinExistence type="predicted"/>
<feature type="domain" description="Retrovirus-related Pol polyprotein from transposon TNT 1-94-like beta-barrel" evidence="2">
    <location>
        <begin position="154"/>
        <end position="230"/>
    </location>
</feature>
<dbReference type="InterPro" id="IPR054722">
    <property type="entry name" value="PolX-like_BBD"/>
</dbReference>
<name>A0A0A9DF52_ARUDO</name>
<reference evidence="3" key="1">
    <citation type="submission" date="2014-09" db="EMBL/GenBank/DDBJ databases">
        <authorList>
            <person name="Magalhaes I.L.F."/>
            <person name="Oliveira U."/>
            <person name="Santos F.R."/>
            <person name="Vidigal T.H.D.A."/>
            <person name="Brescovit A.D."/>
            <person name="Santos A.J."/>
        </authorList>
    </citation>
    <scope>NUCLEOTIDE SEQUENCE</scope>
    <source>
        <tissue evidence="3">Shoot tissue taken approximately 20 cm above the soil surface</tissue>
    </source>
</reference>
<reference evidence="3" key="2">
    <citation type="journal article" date="2015" name="Data Brief">
        <title>Shoot transcriptome of the giant reed, Arundo donax.</title>
        <authorList>
            <person name="Barrero R.A."/>
            <person name="Guerrero F.D."/>
            <person name="Moolhuijzen P."/>
            <person name="Goolsby J.A."/>
            <person name="Tidwell J."/>
            <person name="Bellgard S.E."/>
            <person name="Bellgard M.I."/>
        </authorList>
    </citation>
    <scope>NUCLEOTIDE SEQUENCE</scope>
    <source>
        <tissue evidence="3">Shoot tissue taken approximately 20 cm above the soil surface</tissue>
    </source>
</reference>
<accession>A0A0A9DF52</accession>
<evidence type="ECO:0000256" key="1">
    <source>
        <dbReference type="SAM" id="MobiDB-lite"/>
    </source>
</evidence>
<protein>
    <recommendedName>
        <fullName evidence="2">Retrovirus-related Pol polyprotein from transposon TNT 1-94-like beta-barrel domain-containing protein</fullName>
    </recommendedName>
</protein>
<dbReference type="EMBL" id="GBRH01210691">
    <property type="protein sequence ID" value="JAD87204.1"/>
    <property type="molecule type" value="Transcribed_RNA"/>
</dbReference>
<feature type="compositionally biased region" description="Gly residues" evidence="1">
    <location>
        <begin position="82"/>
        <end position="91"/>
    </location>
</feature>
<feature type="region of interest" description="Disordered" evidence="1">
    <location>
        <begin position="78"/>
        <end position="100"/>
    </location>
</feature>
<evidence type="ECO:0000313" key="3">
    <source>
        <dbReference type="EMBL" id="JAD87204.1"/>
    </source>
</evidence>
<evidence type="ECO:0000259" key="2">
    <source>
        <dbReference type="Pfam" id="PF22936"/>
    </source>
</evidence>
<organism evidence="3">
    <name type="scientific">Arundo donax</name>
    <name type="common">Giant reed</name>
    <name type="synonym">Donax arundinaceus</name>
    <dbReference type="NCBI Taxonomy" id="35708"/>
    <lineage>
        <taxon>Eukaryota</taxon>
        <taxon>Viridiplantae</taxon>
        <taxon>Streptophyta</taxon>
        <taxon>Embryophyta</taxon>
        <taxon>Tracheophyta</taxon>
        <taxon>Spermatophyta</taxon>
        <taxon>Magnoliopsida</taxon>
        <taxon>Liliopsida</taxon>
        <taxon>Poales</taxon>
        <taxon>Poaceae</taxon>
        <taxon>PACMAD clade</taxon>
        <taxon>Arundinoideae</taxon>
        <taxon>Arundineae</taxon>
        <taxon>Arundo</taxon>
    </lineage>
</organism>
<dbReference type="Pfam" id="PF22936">
    <property type="entry name" value="Pol_BBD"/>
    <property type="match status" value="1"/>
</dbReference>
<sequence>MDALAAIRNEETRLHTAGLLQSSSALAVRSPAPPPTASSSVAPSSRAGGSDGLHCKYCDKDGQVEDFCYRKKKAQAQARRGGSAGSSGTGGSQKSSAGSETQEILMLLRRLATSASPRAAGFVTPASAPSGSVAASQSCTEGLPSTSAPGTCPWILDSGAFFYMTHDRTSLSSISNPSIPITVHTVDGSPLSVIGRGTLLSNSFHVPAVSYLPRLIMQLISAGQLTDHGCCVILDSDSCVVVVSFSTRTLVVFKIAARIS</sequence>
<feature type="compositionally biased region" description="Low complexity" evidence="1">
    <location>
        <begin position="126"/>
        <end position="138"/>
    </location>
</feature>
<feature type="region of interest" description="Disordered" evidence="1">
    <location>
        <begin position="25"/>
        <end position="52"/>
    </location>
</feature>
<feature type="compositionally biased region" description="Low complexity" evidence="1">
    <location>
        <begin position="37"/>
        <end position="48"/>
    </location>
</feature>
<dbReference type="AlphaFoldDB" id="A0A0A9DF52"/>
<feature type="region of interest" description="Disordered" evidence="1">
    <location>
        <begin position="126"/>
        <end position="147"/>
    </location>
</feature>